<protein>
    <submittedName>
        <fullName evidence="1">Uncharacterized protein</fullName>
    </submittedName>
</protein>
<evidence type="ECO:0000313" key="2">
    <source>
        <dbReference type="Proteomes" id="UP000799755"/>
    </source>
</evidence>
<comment type="caution">
    <text evidence="1">The sequence shown here is derived from an EMBL/GenBank/DDBJ whole genome shotgun (WGS) entry which is preliminary data.</text>
</comment>
<proteinExistence type="predicted"/>
<dbReference type="Proteomes" id="UP000799755">
    <property type="component" value="Unassembled WGS sequence"/>
</dbReference>
<name>A0ACB6QW35_9PLEO</name>
<organism evidence="1 2">
    <name type="scientific">Lindgomyces ingoldianus</name>
    <dbReference type="NCBI Taxonomy" id="673940"/>
    <lineage>
        <taxon>Eukaryota</taxon>
        <taxon>Fungi</taxon>
        <taxon>Dikarya</taxon>
        <taxon>Ascomycota</taxon>
        <taxon>Pezizomycotina</taxon>
        <taxon>Dothideomycetes</taxon>
        <taxon>Pleosporomycetidae</taxon>
        <taxon>Pleosporales</taxon>
        <taxon>Lindgomycetaceae</taxon>
        <taxon>Lindgomyces</taxon>
    </lineage>
</organism>
<sequence>MPLGDLDPNASGRTSRTSNMSTCSRGLPKGPGPGPGAGGRSDLLSSTGVMSMLRTSTELGDIGGFSSYDSTQLPGIPRAPPRRSGASSRMSAGSSHSNSSKRPSSHHQAWPSAPPTTRRSLTRDNVPQFVPDTLSPTLMNLPGSSPLIPRSRNSRDGNGRSQSMTHTSQPAFRLSSNRSLASLRAHEQVQRPRSPYHYPARLRRPVYRPASPAFSDVSGTRPRRSHGQSGHSMHSRLRNPSGSSVHREDRVPMHGHPYRNRSPAYFSGPHPDIPPVPPLHHHALVEQARMAHTPAKASISSRSTNQPTDSDAPSSDAPSPPTPKDGTSMEVLVSPTGTQALVGKMSGHRKAEATTGPLYYDGSEQFEPEPYSEPEAETVPTGFVYRIKTILEERGTAETPQKKVDAPVVEEVVELPAAEAIGIAELPASPVARRITRDMVLAALEPSSTTEVADSSAAALQSQKNESSEPAAKVDSQGEGGLVLEDASIASAKKEGNNGKRISVLSQDASHRSTMSVVDSSTLDFAVQYSIPMVTGTEDGMSDLLDGYQHTESKQEAELVEMGSIGDEPAEKKSNHTPKSSDEQSFKSCTDLPEEPYKEADARSFKTCKDMVTPERAVSMSASSLPSMGLAKSDPKANRPVSEIPLSSPPTVVRKQPSVPPRESSFSKAHSRLRANSKLSSRHGSRQGSMVASISSSADSPVQQPPSVPPRESSSSKEAQRTQAVADFLVRLSRPRKFSRAHAGFGRKVAKDEGVGPADTLNNTEKPASSQQEHHDVTTKAAPTIIPAEAAATPEKKITIQETESKRQTPASNPEKEDLVSRVTPAKSLDMPSVHVVHQHALSTPSPVLPEPSSICSPDEVNSSKSRAKSSPGILSNSPVQGHRNSQSTTHLVWHGRKSLSHANANTPEFRSNQGNSQEETTTDLRLSAYRYPLNYLPDLKEESHEDSSINTSASNLKHSNFRFPLGHQPSVRVSGDEVVTFGKKPPEKSPRNSGLAQSRGLPSMNFSRMDLIAKLNEALDMRSSRSLDGRPENLPELARPSPLRPSSAGEIREKYRSFFASLDELEKAGGGNQTSSILDMMPLKRPYSPEQLMAEIDRLTIPSVGGLTQRLSEFLPSLKEFLKFGDKEEFVAEEEIMEHALEELNEVGGPAPKRSSARLRPMPGSPNLVVVADGLYEELTGKETENSKVVAHVNEEAEEGAGESVTAKTNSTLDAGARERTPLAELEAPSAVVLRTRSLSLGHQDLRPSLESRISTRRSLRSLGSTPTATETRPWNSDKNYPWAAAIPYIDISLPAPTIIKHSPRPGCSPLRTRPSHSSDNTTVPFDQQPTSPASDKMTVPGSDDPYMHARRQSRRMSFFSSSKRPVNALVSGFDASGHPVGPRHVRHVDQQHEAGERYPTQPPTPPHRLHIDPDAQSHFSDDSEEEPPPTSRKRKFAALKSRLGQSSRPDDNLASYTSSSLQDPATEAEAFTTRRQTYRGASGMTPRQFQRRSFAEKVRKLWHKSTEYCVEVFRTVSRRKRQPQTQYPEVEGTSVTDRRDLDGRRYAYLDDRAVTGY</sequence>
<reference evidence="1" key="1">
    <citation type="journal article" date="2020" name="Stud. Mycol.">
        <title>101 Dothideomycetes genomes: a test case for predicting lifestyles and emergence of pathogens.</title>
        <authorList>
            <person name="Haridas S."/>
            <person name="Albert R."/>
            <person name="Binder M."/>
            <person name="Bloem J."/>
            <person name="Labutti K."/>
            <person name="Salamov A."/>
            <person name="Andreopoulos B."/>
            <person name="Baker S."/>
            <person name="Barry K."/>
            <person name="Bills G."/>
            <person name="Bluhm B."/>
            <person name="Cannon C."/>
            <person name="Castanera R."/>
            <person name="Culley D."/>
            <person name="Daum C."/>
            <person name="Ezra D."/>
            <person name="Gonzalez J."/>
            <person name="Henrissat B."/>
            <person name="Kuo A."/>
            <person name="Liang C."/>
            <person name="Lipzen A."/>
            <person name="Lutzoni F."/>
            <person name="Magnuson J."/>
            <person name="Mondo S."/>
            <person name="Nolan M."/>
            <person name="Ohm R."/>
            <person name="Pangilinan J."/>
            <person name="Park H.-J."/>
            <person name="Ramirez L."/>
            <person name="Alfaro M."/>
            <person name="Sun H."/>
            <person name="Tritt A."/>
            <person name="Yoshinaga Y."/>
            <person name="Zwiers L.-H."/>
            <person name="Turgeon B."/>
            <person name="Goodwin S."/>
            <person name="Spatafora J."/>
            <person name="Crous P."/>
            <person name="Grigoriev I."/>
        </authorList>
    </citation>
    <scope>NUCLEOTIDE SEQUENCE</scope>
    <source>
        <strain evidence="1">ATCC 200398</strain>
    </source>
</reference>
<accession>A0ACB6QW35</accession>
<keyword evidence="2" id="KW-1185">Reference proteome</keyword>
<gene>
    <name evidence="1" type="ORF">BDR25DRAFT_314516</name>
</gene>
<dbReference type="EMBL" id="MU003508">
    <property type="protein sequence ID" value="KAF2470285.1"/>
    <property type="molecule type" value="Genomic_DNA"/>
</dbReference>
<evidence type="ECO:0000313" key="1">
    <source>
        <dbReference type="EMBL" id="KAF2470285.1"/>
    </source>
</evidence>